<dbReference type="OrthoDB" id="426235at2759"/>
<dbReference type="Pfam" id="PF13242">
    <property type="entry name" value="Hydrolase_like"/>
    <property type="match status" value="1"/>
</dbReference>
<dbReference type="InterPro" id="IPR023214">
    <property type="entry name" value="HAD_sf"/>
</dbReference>
<reference evidence="1 2" key="1">
    <citation type="journal article" date="2015" name="Genome Biol.">
        <title>Comparative genomics of Steinernema reveals deeply conserved gene regulatory networks.</title>
        <authorList>
            <person name="Dillman A.R."/>
            <person name="Macchietto M."/>
            <person name="Porter C.F."/>
            <person name="Rogers A."/>
            <person name="Williams B."/>
            <person name="Antoshechkin I."/>
            <person name="Lee M.M."/>
            <person name="Goodwin Z."/>
            <person name="Lu X."/>
            <person name="Lewis E.E."/>
            <person name="Goodrich-Blair H."/>
            <person name="Stock S.P."/>
            <person name="Adams B.J."/>
            <person name="Sternberg P.W."/>
            <person name="Mortazavi A."/>
        </authorList>
    </citation>
    <scope>NUCLEOTIDE SEQUENCE [LARGE SCALE GENOMIC DNA]</scope>
    <source>
        <strain evidence="1 2">ALL</strain>
    </source>
</reference>
<dbReference type="InterPro" id="IPR036412">
    <property type="entry name" value="HAD-like_sf"/>
</dbReference>
<comment type="caution">
    <text evidence="1">The sequence shown here is derived from an EMBL/GenBank/DDBJ whole genome shotgun (WGS) entry which is preliminary data.</text>
</comment>
<dbReference type="EMBL" id="AZBU02000009">
    <property type="protein sequence ID" value="TKR64034.1"/>
    <property type="molecule type" value="Genomic_DNA"/>
</dbReference>
<accession>A0A4U5M5C4</accession>
<keyword evidence="2" id="KW-1185">Reference proteome</keyword>
<proteinExistence type="predicted"/>
<organism evidence="1 2">
    <name type="scientific">Steinernema carpocapsae</name>
    <name type="common">Entomopathogenic nematode</name>
    <dbReference type="NCBI Taxonomy" id="34508"/>
    <lineage>
        <taxon>Eukaryota</taxon>
        <taxon>Metazoa</taxon>
        <taxon>Ecdysozoa</taxon>
        <taxon>Nematoda</taxon>
        <taxon>Chromadorea</taxon>
        <taxon>Rhabditida</taxon>
        <taxon>Tylenchina</taxon>
        <taxon>Panagrolaimomorpha</taxon>
        <taxon>Strongyloidoidea</taxon>
        <taxon>Steinernematidae</taxon>
        <taxon>Steinernema</taxon>
    </lineage>
</organism>
<dbReference type="STRING" id="34508.A0A4U5M5C4"/>
<dbReference type="Proteomes" id="UP000298663">
    <property type="component" value="Unassembled WGS sequence"/>
</dbReference>
<dbReference type="Gene3D" id="3.40.50.1000">
    <property type="entry name" value="HAD superfamily/HAD-like"/>
    <property type="match status" value="2"/>
</dbReference>
<name>A0A4U5M5C4_STECR</name>
<gene>
    <name evidence="1" type="ORF">L596_024631</name>
</gene>
<dbReference type="SUPFAM" id="SSF56784">
    <property type="entry name" value="HAD-like"/>
    <property type="match status" value="1"/>
</dbReference>
<dbReference type="AlphaFoldDB" id="A0A4U5M5C4"/>
<evidence type="ECO:0000313" key="1">
    <source>
        <dbReference type="EMBL" id="TKR64034.1"/>
    </source>
</evidence>
<protein>
    <submittedName>
        <fullName evidence="1">Uncharacterized protein</fullName>
    </submittedName>
</protein>
<evidence type="ECO:0000313" key="2">
    <source>
        <dbReference type="Proteomes" id="UP000298663"/>
    </source>
</evidence>
<reference evidence="1 2" key="2">
    <citation type="journal article" date="2019" name="G3 (Bethesda)">
        <title>Hybrid Assembly of the Genome of the Entomopathogenic Nematode Steinernema carpocapsae Identifies the X-Chromosome.</title>
        <authorList>
            <person name="Serra L."/>
            <person name="Macchietto M."/>
            <person name="Macias-Munoz A."/>
            <person name="McGill C.J."/>
            <person name="Rodriguez I.M."/>
            <person name="Rodriguez B."/>
            <person name="Murad R."/>
            <person name="Mortazavi A."/>
        </authorList>
    </citation>
    <scope>NUCLEOTIDE SEQUENCE [LARGE SCALE GENOMIC DNA]</scope>
    <source>
        <strain evidence="1 2">ALL</strain>
    </source>
</reference>
<sequence length="112" mass="12281">MWSSRVIVRRSLRISVSMTHVVLQEQCSDCRIDGPCLNVGAFAQVLLKAVNNCTHTVVGKSSKEYFLTAVEDMGLDRESVVMIGDDLIADVGRAQNLGIRRVQAGLGEPQFC</sequence>